<feature type="transmembrane region" description="Helical" evidence="5">
    <location>
        <begin position="171"/>
        <end position="187"/>
    </location>
</feature>
<evidence type="ECO:0000256" key="4">
    <source>
        <dbReference type="ARBA" id="ARBA00023136"/>
    </source>
</evidence>
<dbReference type="Pfam" id="PF04932">
    <property type="entry name" value="Wzy_C"/>
    <property type="match status" value="1"/>
</dbReference>
<feature type="non-terminal residue" evidence="7">
    <location>
        <position position="336"/>
    </location>
</feature>
<keyword evidence="4 5" id="KW-0472">Membrane</keyword>
<feature type="transmembrane region" description="Helical" evidence="5">
    <location>
        <begin position="130"/>
        <end position="151"/>
    </location>
</feature>
<dbReference type="GO" id="GO:0016020">
    <property type="term" value="C:membrane"/>
    <property type="evidence" value="ECO:0007669"/>
    <property type="project" value="UniProtKB-SubCell"/>
</dbReference>
<evidence type="ECO:0000259" key="6">
    <source>
        <dbReference type="Pfam" id="PF04932"/>
    </source>
</evidence>
<proteinExistence type="predicted"/>
<feature type="transmembrane region" description="Helical" evidence="5">
    <location>
        <begin position="7"/>
        <end position="26"/>
    </location>
</feature>
<dbReference type="InterPro" id="IPR007016">
    <property type="entry name" value="O-antigen_ligase-rel_domated"/>
</dbReference>
<feature type="transmembrane region" description="Helical" evidence="5">
    <location>
        <begin position="199"/>
        <end position="215"/>
    </location>
</feature>
<gene>
    <name evidence="7" type="ORF">UX19_C0007G0008</name>
</gene>
<feature type="transmembrane region" description="Helical" evidence="5">
    <location>
        <begin position="70"/>
        <end position="94"/>
    </location>
</feature>
<dbReference type="EMBL" id="LCLG01000007">
    <property type="protein sequence ID" value="KKU12100.1"/>
    <property type="molecule type" value="Genomic_DNA"/>
</dbReference>
<dbReference type="AlphaFoldDB" id="A0A0G1QU03"/>
<comment type="subcellular location">
    <subcellularLocation>
        <location evidence="1">Membrane</location>
        <topology evidence="1">Multi-pass membrane protein</topology>
    </subcellularLocation>
</comment>
<dbReference type="InterPro" id="IPR051533">
    <property type="entry name" value="WaaL-like"/>
</dbReference>
<evidence type="ECO:0000256" key="5">
    <source>
        <dbReference type="SAM" id="Phobius"/>
    </source>
</evidence>
<evidence type="ECO:0000256" key="2">
    <source>
        <dbReference type="ARBA" id="ARBA00022692"/>
    </source>
</evidence>
<accession>A0A0G1QU03</accession>
<keyword evidence="3 5" id="KW-1133">Transmembrane helix</keyword>
<name>A0A0G1QU03_9BACT</name>
<protein>
    <recommendedName>
        <fullName evidence="6">O-antigen ligase-related domain-containing protein</fullName>
    </recommendedName>
</protein>
<comment type="caution">
    <text evidence="7">The sequence shown here is derived from an EMBL/GenBank/DDBJ whole genome shotgun (WGS) entry which is preliminary data.</text>
</comment>
<feature type="transmembrane region" description="Helical" evidence="5">
    <location>
        <begin position="100"/>
        <end position="118"/>
    </location>
</feature>
<keyword evidence="2 5" id="KW-0812">Transmembrane</keyword>
<evidence type="ECO:0000313" key="8">
    <source>
        <dbReference type="Proteomes" id="UP000034653"/>
    </source>
</evidence>
<evidence type="ECO:0000256" key="1">
    <source>
        <dbReference type="ARBA" id="ARBA00004141"/>
    </source>
</evidence>
<feature type="transmembrane region" description="Helical" evidence="5">
    <location>
        <begin position="244"/>
        <end position="262"/>
    </location>
</feature>
<dbReference type="Proteomes" id="UP000034653">
    <property type="component" value="Unassembled WGS sequence"/>
</dbReference>
<reference evidence="7 8" key="1">
    <citation type="journal article" date="2015" name="Nature">
        <title>rRNA introns, odd ribosomes, and small enigmatic genomes across a large radiation of phyla.</title>
        <authorList>
            <person name="Brown C.T."/>
            <person name="Hug L.A."/>
            <person name="Thomas B.C."/>
            <person name="Sharon I."/>
            <person name="Castelle C.J."/>
            <person name="Singh A."/>
            <person name="Wilkins M.J."/>
            <person name="Williams K.H."/>
            <person name="Banfield J.F."/>
        </authorList>
    </citation>
    <scope>NUCLEOTIDE SEQUENCE [LARGE SCALE GENOMIC DNA]</scope>
</reference>
<feature type="domain" description="O-antigen ligase-related" evidence="6">
    <location>
        <begin position="205"/>
        <end position="322"/>
    </location>
</feature>
<sequence>MYWVVTKLLPILFNILFFFIPLIVFPKTSELFEFNKMVATYVLTVIILSVWVIRMVYYKKIVFRRTILDIPLLLFLFSQVVSTIVSIDPITSLFGYYSRSHGGLLSFLSYGLLYWAFVSNMDKKAALRSTYYLIASGVLVCLYGVAQHFGIDKEIWVQDVVNRVFSTLGQPNWLAAWIVAILPLVWAMGLKNKLGPGKVLFWMGVSLLFFLTLLYTKSRSGLLAFIAAEVLFWVVSARKNFKRFIIWHILVAATAFWVGTIWTPSAASIFKNAPPQTLSPEPGGTESGEIRKIVWKGAVYVWRANPIFGAGVETFAYSYYNFRPREHNLTSEWEYL</sequence>
<dbReference type="PANTHER" id="PTHR37422">
    <property type="entry name" value="TEICHURONIC ACID BIOSYNTHESIS PROTEIN TUAE"/>
    <property type="match status" value="1"/>
</dbReference>
<evidence type="ECO:0000256" key="3">
    <source>
        <dbReference type="ARBA" id="ARBA00022989"/>
    </source>
</evidence>
<feature type="transmembrane region" description="Helical" evidence="5">
    <location>
        <begin position="221"/>
        <end position="237"/>
    </location>
</feature>
<evidence type="ECO:0000313" key="7">
    <source>
        <dbReference type="EMBL" id="KKU12100.1"/>
    </source>
</evidence>
<dbReference type="PANTHER" id="PTHR37422:SF13">
    <property type="entry name" value="LIPOPOLYSACCHARIDE BIOSYNTHESIS PROTEIN PA4999-RELATED"/>
    <property type="match status" value="1"/>
</dbReference>
<feature type="transmembrane region" description="Helical" evidence="5">
    <location>
        <begin position="38"/>
        <end position="58"/>
    </location>
</feature>
<organism evidence="7 8">
    <name type="scientific">Candidatus Woesebacteria bacterium GW2011_GWA1_45_8</name>
    <dbReference type="NCBI Taxonomy" id="1618559"/>
    <lineage>
        <taxon>Bacteria</taxon>
        <taxon>Candidatus Woeseibacteriota</taxon>
    </lineage>
</organism>